<comment type="catalytic activity">
    <reaction evidence="11">
        <text>L-seryl-[protein] + ATP = O-phospho-L-seryl-[protein] + ADP + H(+)</text>
        <dbReference type="Rhea" id="RHEA:17989"/>
        <dbReference type="Rhea" id="RHEA-COMP:9863"/>
        <dbReference type="Rhea" id="RHEA-COMP:11604"/>
        <dbReference type="ChEBI" id="CHEBI:15378"/>
        <dbReference type="ChEBI" id="CHEBI:29999"/>
        <dbReference type="ChEBI" id="CHEBI:30616"/>
        <dbReference type="ChEBI" id="CHEBI:83421"/>
        <dbReference type="ChEBI" id="CHEBI:456216"/>
        <dbReference type="EC" id="2.7.11.1"/>
    </reaction>
</comment>
<accession>A0A812YI49</accession>
<dbReference type="Proteomes" id="UP000601435">
    <property type="component" value="Unassembled WGS sequence"/>
</dbReference>
<dbReference type="GO" id="GO:0016020">
    <property type="term" value="C:membrane"/>
    <property type="evidence" value="ECO:0007669"/>
    <property type="project" value="UniProtKB-SubCell"/>
</dbReference>
<keyword evidence="5" id="KW-1133">Transmembrane helix</keyword>
<dbReference type="InterPro" id="IPR009091">
    <property type="entry name" value="RCC1/BLIP-II"/>
</dbReference>
<evidence type="ECO:0000256" key="1">
    <source>
        <dbReference type="ARBA" id="ARBA00004479"/>
    </source>
</evidence>
<dbReference type="Gene3D" id="2.130.10.30">
    <property type="entry name" value="Regulator of chromosome condensation 1/beta-lactamase-inhibitor protein II"/>
    <property type="match status" value="1"/>
</dbReference>
<dbReference type="PANTHER" id="PTHR47460">
    <property type="entry name" value="SERINE/THREONINE-PROTEIN KINASE-LIKE PROTEIN ACR4"/>
    <property type="match status" value="1"/>
</dbReference>
<feature type="non-terminal residue" evidence="12">
    <location>
        <position position="1"/>
    </location>
</feature>
<dbReference type="SUPFAM" id="SSF50985">
    <property type="entry name" value="RCC1/BLIP-II"/>
    <property type="match status" value="1"/>
</dbReference>
<dbReference type="PANTHER" id="PTHR47460:SF1">
    <property type="entry name" value="SERINE_THREONINE-PROTEIN KINASE-LIKE PROTEIN ACR4"/>
    <property type="match status" value="1"/>
</dbReference>
<keyword evidence="9" id="KW-0325">Glycoprotein</keyword>
<comment type="caution">
    <text evidence="12">The sequence shown here is derived from an EMBL/GenBank/DDBJ whole genome shotgun (WGS) entry which is preliminary data.</text>
</comment>
<keyword evidence="4" id="KW-0732">Signal</keyword>
<keyword evidence="6" id="KW-0472">Membrane</keyword>
<protein>
    <recommendedName>
        <fullName evidence="2">non-specific serine/threonine protein kinase</fullName>
        <ecNumber evidence="2">2.7.11.1</ecNumber>
    </recommendedName>
</protein>
<name>A0A812YI49_9DINO</name>
<keyword evidence="13" id="KW-1185">Reference proteome</keyword>
<evidence type="ECO:0000256" key="4">
    <source>
        <dbReference type="ARBA" id="ARBA00022729"/>
    </source>
</evidence>
<evidence type="ECO:0000256" key="3">
    <source>
        <dbReference type="ARBA" id="ARBA00022692"/>
    </source>
</evidence>
<proteinExistence type="predicted"/>
<dbReference type="EMBL" id="CAJNJA010042233">
    <property type="protein sequence ID" value="CAE7781843.1"/>
    <property type="molecule type" value="Genomic_DNA"/>
</dbReference>
<evidence type="ECO:0000313" key="13">
    <source>
        <dbReference type="Proteomes" id="UP000601435"/>
    </source>
</evidence>
<evidence type="ECO:0000256" key="2">
    <source>
        <dbReference type="ARBA" id="ARBA00012513"/>
    </source>
</evidence>
<dbReference type="EC" id="2.7.11.1" evidence="2"/>
<dbReference type="OrthoDB" id="419368at2759"/>
<gene>
    <name evidence="12" type="primary">CR4</name>
    <name evidence="12" type="ORF">SNEC2469_LOCUS22913</name>
</gene>
<evidence type="ECO:0000256" key="11">
    <source>
        <dbReference type="ARBA" id="ARBA00048679"/>
    </source>
</evidence>
<dbReference type="GO" id="GO:0004674">
    <property type="term" value="F:protein serine/threonine kinase activity"/>
    <property type="evidence" value="ECO:0007669"/>
    <property type="project" value="UniProtKB-KW"/>
</dbReference>
<comment type="subcellular location">
    <subcellularLocation>
        <location evidence="1">Membrane</location>
        <topology evidence="1">Single-pass type I membrane protein</topology>
    </subcellularLocation>
</comment>
<evidence type="ECO:0000256" key="10">
    <source>
        <dbReference type="ARBA" id="ARBA00047899"/>
    </source>
</evidence>
<keyword evidence="8" id="KW-0675">Receptor</keyword>
<sequence>DNIICWGDDSELQLQVPGKDQGRSGVQETFSSISAGNFHTCGLTLGMDVWCWGRVNLYRLDFRTPSNATMLSSGGIHACILDINQKARCWGGDNVGQAAVPLDSATYPPSILDYSNDPLDINGEDPSMRIYEYVPGYSTPLRTKQHVNMAIFFPEFALADSAT</sequence>
<keyword evidence="7" id="KW-1015">Disulfide bond</keyword>
<dbReference type="AlphaFoldDB" id="A0A812YI49"/>
<comment type="catalytic activity">
    <reaction evidence="10">
        <text>L-threonyl-[protein] + ATP = O-phospho-L-threonyl-[protein] + ADP + H(+)</text>
        <dbReference type="Rhea" id="RHEA:46608"/>
        <dbReference type="Rhea" id="RHEA-COMP:11060"/>
        <dbReference type="Rhea" id="RHEA-COMP:11605"/>
        <dbReference type="ChEBI" id="CHEBI:15378"/>
        <dbReference type="ChEBI" id="CHEBI:30013"/>
        <dbReference type="ChEBI" id="CHEBI:30616"/>
        <dbReference type="ChEBI" id="CHEBI:61977"/>
        <dbReference type="ChEBI" id="CHEBI:456216"/>
        <dbReference type="EC" id="2.7.11.1"/>
    </reaction>
</comment>
<evidence type="ECO:0000313" key="12">
    <source>
        <dbReference type="EMBL" id="CAE7781843.1"/>
    </source>
</evidence>
<keyword evidence="3" id="KW-0812">Transmembrane</keyword>
<evidence type="ECO:0000256" key="5">
    <source>
        <dbReference type="ARBA" id="ARBA00022989"/>
    </source>
</evidence>
<dbReference type="Pfam" id="PF13540">
    <property type="entry name" value="RCC1_2"/>
    <property type="match status" value="1"/>
</dbReference>
<evidence type="ECO:0000256" key="7">
    <source>
        <dbReference type="ARBA" id="ARBA00023157"/>
    </source>
</evidence>
<evidence type="ECO:0000256" key="6">
    <source>
        <dbReference type="ARBA" id="ARBA00023136"/>
    </source>
</evidence>
<evidence type="ECO:0000256" key="9">
    <source>
        <dbReference type="ARBA" id="ARBA00023180"/>
    </source>
</evidence>
<evidence type="ECO:0000256" key="8">
    <source>
        <dbReference type="ARBA" id="ARBA00023170"/>
    </source>
</evidence>
<organism evidence="12 13">
    <name type="scientific">Symbiodinium necroappetens</name>
    <dbReference type="NCBI Taxonomy" id="1628268"/>
    <lineage>
        <taxon>Eukaryota</taxon>
        <taxon>Sar</taxon>
        <taxon>Alveolata</taxon>
        <taxon>Dinophyceae</taxon>
        <taxon>Suessiales</taxon>
        <taxon>Symbiodiniaceae</taxon>
        <taxon>Symbiodinium</taxon>
    </lineage>
</organism>
<reference evidence="12" key="1">
    <citation type="submission" date="2021-02" db="EMBL/GenBank/DDBJ databases">
        <authorList>
            <person name="Dougan E. K."/>
            <person name="Rhodes N."/>
            <person name="Thang M."/>
            <person name="Chan C."/>
        </authorList>
    </citation>
    <scope>NUCLEOTIDE SEQUENCE</scope>
</reference>
<feature type="non-terminal residue" evidence="12">
    <location>
        <position position="163"/>
    </location>
</feature>